<dbReference type="InterPro" id="IPR018042">
    <property type="entry name" value="Aspartate_kinase_CS"/>
</dbReference>
<evidence type="ECO:0000256" key="1">
    <source>
        <dbReference type="ARBA" id="ARBA00001920"/>
    </source>
</evidence>
<keyword evidence="33" id="KW-1185">Reference proteome</keyword>
<dbReference type="PROSITE" id="PS00324">
    <property type="entry name" value="ASPARTOKINASE"/>
    <property type="match status" value="1"/>
</dbReference>
<dbReference type="EC" id="1.1.1.3" evidence="28"/>
<reference evidence="32" key="1">
    <citation type="submission" date="2023-02" db="EMBL/GenBank/DDBJ databases">
        <title>Tahibacter soli sp. nov. isolated from soil.</title>
        <authorList>
            <person name="Baek J.H."/>
            <person name="Lee J.K."/>
            <person name="Choi D.G."/>
            <person name="Jeon C.O."/>
        </authorList>
    </citation>
    <scope>NUCLEOTIDE SEQUENCE</scope>
    <source>
        <strain evidence="32">BL</strain>
    </source>
</reference>
<keyword evidence="18 28" id="KW-0560">Oxidoreductase</keyword>
<dbReference type="InterPro" id="IPR011147">
    <property type="entry name" value="Bifunc_Aspkin/hSer_DH"/>
</dbReference>
<comment type="similarity">
    <text evidence="8 28">In the N-terminal section; belongs to the aspartokinase family.</text>
</comment>
<keyword evidence="20" id="KW-0915">Sodium</keyword>
<sequence>MSAVAIEARPPSAPWLDAAALQGTQRWQVHKFGGSCLEDADGFRRVVEILADAAGARAFVVVSAVRGVTDALLALVEAVRSGRFFATDLEDLVDAQRDLIDALAPGAKPLADALDRDAGELSRLLAELGAGTRDTTALVDRIAGFGEFWSARLLVAALERRGLAAAGVDARDLIVVEATQRGADAIAWDDSARLVASASGTWTADLVVAPGFVARTRQGVVATLGRNGSDLSAAAFARLLDAQTLTVWKDVAGVLSADPRLVRHARTTPELSYAEAEELAAAGARVLHPDTLRPLRRANVPVLVRSSRDALAPGSRIVGVPAGCGAARAVTLEENVVLLGVRGAPPSQTLAALEHAGVQPRAIVQCNARRSLDIVVAAGDRARAEQAIEAALGASALVEWRAGLALLRAVRAGFGGDPRRLAALYGALAELNVPIHASFQDGHDHGVSVLLPQDRARAALSAVHARLCVEAPGVAIAVVGTGLVGGTLLRQLERELPGAPDLRLVAVANSRATVVDTAGIAPAQALARLAESTQPADLDAAIAALAQSGARRKVVIDATPAEAVAQRHVEWLAAGIHVVSANKIAQGTSRDRWDALRRAERSGATRYGDAATVGAGLPALKTLRRLQQSGDALLALEGVFSGSLSFLFNRYDGTRPFSALLAEARERGYTEPDPRADLSGGDVARKLLILARAAGFAIDEADVRVSGLVPDELVALPVDAFLARIGEVDAHIAQRHAAAAAEGKVLRYLASLSADGRATVGLEAVPLDHPSAKLSGADNLFVFTTERYRERPLVIAGPGAGADVTALALLADTLEIAAA</sequence>
<dbReference type="PIRSF" id="PIRSF000727">
    <property type="entry name" value="ThrA"/>
    <property type="match status" value="1"/>
</dbReference>
<keyword evidence="22" id="KW-0486">Methionine biosynthesis</keyword>
<accession>A0A9X3YID4</accession>
<protein>
    <recommendedName>
        <fullName evidence="28">Bifunctional aspartokinase/homoserine dehydrogenase</fullName>
    </recommendedName>
    <domain>
        <recommendedName>
            <fullName evidence="28">Aspartokinase</fullName>
            <ecNumber evidence="28">2.7.2.4</ecNumber>
        </recommendedName>
    </domain>
    <domain>
        <recommendedName>
            <fullName evidence="28">Homoserine dehydrogenase</fullName>
            <ecNumber evidence="28">1.1.1.3</ecNumber>
        </recommendedName>
    </domain>
</protein>
<dbReference type="GO" id="GO:0009090">
    <property type="term" value="P:homoserine biosynthetic process"/>
    <property type="evidence" value="ECO:0007669"/>
    <property type="project" value="UniProtKB-ARBA"/>
</dbReference>
<evidence type="ECO:0000256" key="12">
    <source>
        <dbReference type="ARBA" id="ARBA00022697"/>
    </source>
</evidence>
<evidence type="ECO:0000256" key="13">
    <source>
        <dbReference type="ARBA" id="ARBA00022723"/>
    </source>
</evidence>
<evidence type="ECO:0000256" key="10">
    <source>
        <dbReference type="ARBA" id="ARBA00022605"/>
    </source>
</evidence>
<dbReference type="Gene3D" id="3.40.50.720">
    <property type="entry name" value="NAD(P)-binding Rossmann-like Domain"/>
    <property type="match status" value="1"/>
</dbReference>
<evidence type="ECO:0000256" key="18">
    <source>
        <dbReference type="ARBA" id="ARBA00023002"/>
    </source>
</evidence>
<dbReference type="FunFam" id="3.30.360.10:FF:000006">
    <property type="entry name" value="Bifunctional aspartokinase/homoserine dehydrogenase"/>
    <property type="match status" value="1"/>
</dbReference>
<feature type="domain" description="Aspartate/homoserine dehydrogenase NAD-binding" evidence="31">
    <location>
        <begin position="480"/>
        <end position="603"/>
    </location>
</feature>
<comment type="pathway">
    <text evidence="3 28">Amino-acid biosynthesis; L-methionine biosynthesis via de novo pathway; L-homoserine from L-aspartate: step 1/3.</text>
</comment>
<dbReference type="GO" id="GO:0046872">
    <property type="term" value="F:metal ion binding"/>
    <property type="evidence" value="ECO:0007669"/>
    <property type="project" value="UniProtKB-KW"/>
</dbReference>
<keyword evidence="14 28" id="KW-0547">Nucleotide-binding</keyword>
<evidence type="ECO:0000256" key="25">
    <source>
        <dbReference type="ARBA" id="ARBA00048561"/>
    </source>
</evidence>
<organism evidence="32 33">
    <name type="scientific">Tahibacter soli</name>
    <dbReference type="NCBI Taxonomy" id="2983605"/>
    <lineage>
        <taxon>Bacteria</taxon>
        <taxon>Pseudomonadati</taxon>
        <taxon>Pseudomonadota</taxon>
        <taxon>Gammaproteobacteria</taxon>
        <taxon>Lysobacterales</taxon>
        <taxon>Rhodanobacteraceae</taxon>
        <taxon>Tahibacter</taxon>
    </lineage>
</organism>
<dbReference type="GO" id="GO:0005524">
    <property type="term" value="F:ATP binding"/>
    <property type="evidence" value="ECO:0007669"/>
    <property type="project" value="UniProtKB-UniRule"/>
</dbReference>
<evidence type="ECO:0000256" key="14">
    <source>
        <dbReference type="ARBA" id="ARBA00022741"/>
    </source>
</evidence>
<comment type="pathway">
    <text evidence="6 28">Amino-acid biosynthesis; L-threonine biosynthesis; L-threonine from L-aspartate: step 1/5.</text>
</comment>
<keyword evidence="15 28" id="KW-0418">Kinase</keyword>
<dbReference type="NCBIfam" id="TIGR00657">
    <property type="entry name" value="asp_kinases"/>
    <property type="match status" value="1"/>
</dbReference>
<keyword evidence="23" id="KW-0511">Multifunctional enzyme</keyword>
<dbReference type="PANTHER" id="PTHR43070">
    <property type="match status" value="1"/>
</dbReference>
<dbReference type="InterPro" id="IPR001342">
    <property type="entry name" value="HDH_cat"/>
</dbReference>
<dbReference type="Gene3D" id="3.30.360.10">
    <property type="entry name" value="Dihydrodipicolinate Reductase, domain 2"/>
    <property type="match status" value="1"/>
</dbReference>
<dbReference type="InterPro" id="IPR005106">
    <property type="entry name" value="Asp/hSer_DH_NAD-bd"/>
</dbReference>
<dbReference type="InterPro" id="IPR042199">
    <property type="entry name" value="AsparK_Bifunc_asparK/hSer_DH"/>
</dbReference>
<dbReference type="EMBL" id="JAOVZO020000001">
    <property type="protein sequence ID" value="MDC8011328.1"/>
    <property type="molecule type" value="Genomic_DNA"/>
</dbReference>
<name>A0A9X3YID4_9GAMM</name>
<keyword evidence="13" id="KW-0479">Metal-binding</keyword>
<evidence type="ECO:0000256" key="21">
    <source>
        <dbReference type="ARBA" id="ARBA00023154"/>
    </source>
</evidence>
<dbReference type="NCBIfam" id="NF007003">
    <property type="entry name" value="PRK09466.1"/>
    <property type="match status" value="1"/>
</dbReference>
<comment type="catalytic activity">
    <reaction evidence="25">
        <text>L-aspartate + ATP = 4-phospho-L-aspartate + ADP</text>
        <dbReference type="Rhea" id="RHEA:23776"/>
        <dbReference type="ChEBI" id="CHEBI:29991"/>
        <dbReference type="ChEBI" id="CHEBI:30616"/>
        <dbReference type="ChEBI" id="CHEBI:57535"/>
        <dbReference type="ChEBI" id="CHEBI:456216"/>
        <dbReference type="EC" id="2.7.2.4"/>
    </reaction>
    <physiologicalReaction direction="left-to-right" evidence="25">
        <dbReference type="Rhea" id="RHEA:23777"/>
    </physiologicalReaction>
</comment>
<dbReference type="InterPro" id="IPR019811">
    <property type="entry name" value="HDH_CS"/>
</dbReference>
<evidence type="ECO:0000259" key="30">
    <source>
        <dbReference type="Pfam" id="PF00742"/>
    </source>
</evidence>
<evidence type="ECO:0000259" key="29">
    <source>
        <dbReference type="Pfam" id="PF00696"/>
    </source>
</evidence>
<dbReference type="SUPFAM" id="SSF53633">
    <property type="entry name" value="Carbamate kinase-like"/>
    <property type="match status" value="1"/>
</dbReference>
<feature type="domain" description="Homoserine dehydrogenase catalytic" evidence="30">
    <location>
        <begin position="618"/>
        <end position="814"/>
    </location>
</feature>
<dbReference type="GO" id="GO:0009089">
    <property type="term" value="P:lysine biosynthetic process via diaminopimelate"/>
    <property type="evidence" value="ECO:0007669"/>
    <property type="project" value="UniProtKB-UniRule"/>
</dbReference>
<evidence type="ECO:0000256" key="22">
    <source>
        <dbReference type="ARBA" id="ARBA00023167"/>
    </source>
</evidence>
<dbReference type="Pfam" id="PF00696">
    <property type="entry name" value="AA_kinase"/>
    <property type="match status" value="1"/>
</dbReference>
<dbReference type="PANTHER" id="PTHR43070:SF5">
    <property type="entry name" value="HOMOSERINE DEHYDROGENASE"/>
    <property type="match status" value="1"/>
</dbReference>
<comment type="pathway">
    <text evidence="5 28">Amino-acid biosynthesis; L-methionine biosynthesis via de novo pathway; L-homoserine from L-aspartate: step 3/3.</text>
</comment>
<evidence type="ECO:0000256" key="11">
    <source>
        <dbReference type="ARBA" id="ARBA00022679"/>
    </source>
</evidence>
<evidence type="ECO:0000256" key="6">
    <source>
        <dbReference type="ARBA" id="ARBA00005139"/>
    </source>
</evidence>
<keyword evidence="17 28" id="KW-0521">NADP</keyword>
<evidence type="ECO:0000256" key="23">
    <source>
        <dbReference type="ARBA" id="ARBA00023268"/>
    </source>
</evidence>
<evidence type="ECO:0000256" key="26">
    <source>
        <dbReference type="ARBA" id="ARBA00048841"/>
    </source>
</evidence>
<keyword evidence="16 28" id="KW-0067">ATP-binding</keyword>
<evidence type="ECO:0000256" key="19">
    <source>
        <dbReference type="ARBA" id="ARBA00023027"/>
    </source>
</evidence>
<comment type="catalytic activity">
    <reaction evidence="27">
        <text>L-homoserine + NAD(+) = L-aspartate 4-semialdehyde + NADH + H(+)</text>
        <dbReference type="Rhea" id="RHEA:15757"/>
        <dbReference type="ChEBI" id="CHEBI:15378"/>
        <dbReference type="ChEBI" id="CHEBI:57476"/>
        <dbReference type="ChEBI" id="CHEBI:57540"/>
        <dbReference type="ChEBI" id="CHEBI:57945"/>
        <dbReference type="ChEBI" id="CHEBI:537519"/>
        <dbReference type="EC" id="1.1.1.3"/>
    </reaction>
    <physiologicalReaction direction="right-to-left" evidence="27">
        <dbReference type="Rhea" id="RHEA:15759"/>
    </physiologicalReaction>
</comment>
<dbReference type="GO" id="GO:0009088">
    <property type="term" value="P:threonine biosynthetic process"/>
    <property type="evidence" value="ECO:0007669"/>
    <property type="project" value="UniProtKB-UniRule"/>
</dbReference>
<proteinExistence type="inferred from homology"/>
<evidence type="ECO:0000313" key="32">
    <source>
        <dbReference type="EMBL" id="MDC8011328.1"/>
    </source>
</evidence>
<dbReference type="Gene3D" id="3.40.1160.10">
    <property type="entry name" value="Acetylglutamate kinase-like"/>
    <property type="match status" value="1"/>
</dbReference>
<gene>
    <name evidence="32" type="primary">metL</name>
    <name evidence="32" type="ORF">OD750_002070</name>
</gene>
<dbReference type="InterPro" id="IPR001048">
    <property type="entry name" value="Asp/Glu/Uridylate_kinase"/>
</dbReference>
<evidence type="ECO:0000256" key="4">
    <source>
        <dbReference type="ARBA" id="ARBA00005056"/>
    </source>
</evidence>
<comment type="caution">
    <text evidence="32">The sequence shown here is derived from an EMBL/GenBank/DDBJ whole genome shotgun (WGS) entry which is preliminary data.</text>
</comment>
<comment type="similarity">
    <text evidence="7 28">In the C-terminal section; belongs to the homoserine dehydrogenase family.</text>
</comment>
<dbReference type="SUPFAM" id="SSF55021">
    <property type="entry name" value="ACT-like"/>
    <property type="match status" value="1"/>
</dbReference>
<comment type="cofactor">
    <cofactor evidence="1">
        <name>a metal cation</name>
        <dbReference type="ChEBI" id="CHEBI:25213"/>
    </cofactor>
</comment>
<keyword evidence="19" id="KW-0520">NAD</keyword>
<evidence type="ECO:0000256" key="28">
    <source>
        <dbReference type="PIRNR" id="PIRNR000727"/>
    </source>
</evidence>
<feature type="domain" description="Aspartate/glutamate/uridylate kinase" evidence="29">
    <location>
        <begin position="27"/>
        <end position="306"/>
    </location>
</feature>
<evidence type="ECO:0000256" key="24">
    <source>
        <dbReference type="ARBA" id="ARBA00044938"/>
    </source>
</evidence>
<evidence type="ECO:0000256" key="17">
    <source>
        <dbReference type="ARBA" id="ARBA00022857"/>
    </source>
</evidence>
<dbReference type="AlphaFoldDB" id="A0A9X3YID4"/>
<dbReference type="SUPFAM" id="SSF51735">
    <property type="entry name" value="NAD(P)-binding Rossmann-fold domains"/>
    <property type="match status" value="1"/>
</dbReference>
<dbReference type="GO" id="GO:0004072">
    <property type="term" value="F:aspartate kinase activity"/>
    <property type="evidence" value="ECO:0007669"/>
    <property type="project" value="UniProtKB-UniRule"/>
</dbReference>
<evidence type="ECO:0000256" key="5">
    <source>
        <dbReference type="ARBA" id="ARBA00005062"/>
    </source>
</evidence>
<dbReference type="GO" id="GO:0009086">
    <property type="term" value="P:methionine biosynthetic process"/>
    <property type="evidence" value="ECO:0007669"/>
    <property type="project" value="UniProtKB-KW"/>
</dbReference>
<dbReference type="SUPFAM" id="SSF55347">
    <property type="entry name" value="Glyceraldehyde-3-phosphate dehydrogenase-like, C-terminal domain"/>
    <property type="match status" value="1"/>
</dbReference>
<evidence type="ECO:0000259" key="31">
    <source>
        <dbReference type="Pfam" id="PF03447"/>
    </source>
</evidence>
<comment type="pathway">
    <text evidence="4 28">Amino-acid biosynthesis; L-threonine biosynthesis; L-threonine from L-aspartate: step 3/5.</text>
</comment>
<dbReference type="GO" id="GO:0050661">
    <property type="term" value="F:NADP binding"/>
    <property type="evidence" value="ECO:0007669"/>
    <property type="project" value="UniProtKB-UniRule"/>
</dbReference>
<evidence type="ECO:0000256" key="20">
    <source>
        <dbReference type="ARBA" id="ARBA00023053"/>
    </source>
</evidence>
<dbReference type="Pfam" id="PF00742">
    <property type="entry name" value="Homoserine_dh"/>
    <property type="match status" value="1"/>
</dbReference>
<comment type="pathway">
    <text evidence="2 28">Amino-acid biosynthesis; L-lysine biosynthesis via DAP pathway; (S)-tetrahydrodipicolinate from L-aspartate: step 1/4.</text>
</comment>
<keyword evidence="21" id="KW-0457">Lysine biosynthesis</keyword>
<dbReference type="PROSITE" id="PS01042">
    <property type="entry name" value="HOMOSER_DHGENASE"/>
    <property type="match status" value="1"/>
</dbReference>
<dbReference type="InterPro" id="IPR049638">
    <property type="entry name" value="AK-HD"/>
</dbReference>
<evidence type="ECO:0000256" key="16">
    <source>
        <dbReference type="ARBA" id="ARBA00022840"/>
    </source>
</evidence>
<comment type="catalytic activity">
    <reaction evidence="26">
        <text>L-homoserine + NADP(+) = L-aspartate 4-semialdehyde + NADPH + H(+)</text>
        <dbReference type="Rhea" id="RHEA:15761"/>
        <dbReference type="ChEBI" id="CHEBI:15378"/>
        <dbReference type="ChEBI" id="CHEBI:57476"/>
        <dbReference type="ChEBI" id="CHEBI:57783"/>
        <dbReference type="ChEBI" id="CHEBI:58349"/>
        <dbReference type="ChEBI" id="CHEBI:537519"/>
        <dbReference type="EC" id="1.1.1.3"/>
    </reaction>
    <physiologicalReaction direction="right-to-left" evidence="26">
        <dbReference type="Rhea" id="RHEA:15763"/>
    </physiologicalReaction>
</comment>
<dbReference type="Gene3D" id="1.20.120.1320">
    <property type="entry name" value="Aspartokinase, catalytic domain"/>
    <property type="match status" value="1"/>
</dbReference>
<dbReference type="RefSeq" id="WP_263543651.1">
    <property type="nucleotide sequence ID" value="NZ_JAOVZO020000001.1"/>
</dbReference>
<keyword evidence="12" id="KW-0791">Threonine biosynthesis</keyword>
<dbReference type="InterPro" id="IPR045865">
    <property type="entry name" value="ACT-like_dom_sf"/>
</dbReference>
<evidence type="ECO:0000313" key="33">
    <source>
        <dbReference type="Proteomes" id="UP001139971"/>
    </source>
</evidence>
<dbReference type="InterPro" id="IPR036291">
    <property type="entry name" value="NAD(P)-bd_dom_sf"/>
</dbReference>
<dbReference type="InterPro" id="IPR001341">
    <property type="entry name" value="Asp_kinase"/>
</dbReference>
<dbReference type="Gene3D" id="3.30.2130.10">
    <property type="entry name" value="VC0802-like"/>
    <property type="match status" value="1"/>
</dbReference>
<evidence type="ECO:0000256" key="7">
    <source>
        <dbReference type="ARBA" id="ARBA00007952"/>
    </source>
</evidence>
<keyword evidence="10 28" id="KW-0028">Amino-acid biosynthesis</keyword>
<dbReference type="InterPro" id="IPR036393">
    <property type="entry name" value="AceGlu_kinase-like_sf"/>
</dbReference>
<evidence type="ECO:0000256" key="2">
    <source>
        <dbReference type="ARBA" id="ARBA00004766"/>
    </source>
</evidence>
<evidence type="ECO:0000256" key="8">
    <source>
        <dbReference type="ARBA" id="ARBA00010046"/>
    </source>
</evidence>
<evidence type="ECO:0000256" key="27">
    <source>
        <dbReference type="ARBA" id="ARBA00049031"/>
    </source>
</evidence>
<evidence type="ECO:0000256" key="3">
    <source>
        <dbReference type="ARBA" id="ARBA00004986"/>
    </source>
</evidence>
<dbReference type="Proteomes" id="UP001139971">
    <property type="component" value="Unassembled WGS sequence"/>
</dbReference>
<keyword evidence="11 28" id="KW-0808">Transferase</keyword>
<comment type="function">
    <text evidence="24">Bifunctional aspartate kinase and homoserine dehydrogenase that catalyzes the first and the third steps toward the synthesis of lysine, methionine and threonine from aspartate.</text>
</comment>
<dbReference type="GO" id="GO:0004412">
    <property type="term" value="F:homoserine dehydrogenase activity"/>
    <property type="evidence" value="ECO:0007669"/>
    <property type="project" value="UniProtKB-UniRule"/>
</dbReference>
<evidence type="ECO:0000256" key="15">
    <source>
        <dbReference type="ARBA" id="ARBA00022777"/>
    </source>
</evidence>
<evidence type="ECO:0000256" key="9">
    <source>
        <dbReference type="ARBA" id="ARBA00011881"/>
    </source>
</evidence>
<dbReference type="Pfam" id="PF03447">
    <property type="entry name" value="NAD_binding_3"/>
    <property type="match status" value="1"/>
</dbReference>
<dbReference type="EC" id="2.7.2.4" evidence="28"/>
<comment type="subunit">
    <text evidence="9 28">Homotetramer.</text>
</comment>